<dbReference type="EMBL" id="KK102551">
    <property type="protein sequence ID" value="KIY97481.1"/>
    <property type="molecule type" value="Genomic_DNA"/>
</dbReference>
<keyword evidence="2" id="KW-0805">Transcription regulation</keyword>
<dbReference type="PANTHER" id="PTHR31677">
    <property type="entry name" value="AP2 DOMAIN CLASS TRANSCRIPTION FACTOR"/>
    <property type="match status" value="1"/>
</dbReference>
<name>A0A0D2M8U2_9CHLO</name>
<keyword evidence="3" id="KW-0238">DNA-binding</keyword>
<evidence type="ECO:0000256" key="3">
    <source>
        <dbReference type="ARBA" id="ARBA00023125"/>
    </source>
</evidence>
<dbReference type="GeneID" id="25727645"/>
<dbReference type="GO" id="GO:0005634">
    <property type="term" value="C:nucleus"/>
    <property type="evidence" value="ECO:0007669"/>
    <property type="project" value="UniProtKB-SubCell"/>
</dbReference>
<dbReference type="GO" id="GO:0003677">
    <property type="term" value="F:DNA binding"/>
    <property type="evidence" value="ECO:0007669"/>
    <property type="project" value="UniProtKB-KW"/>
</dbReference>
<dbReference type="AlphaFoldDB" id="A0A0D2M8U2"/>
<dbReference type="GO" id="GO:0003700">
    <property type="term" value="F:DNA-binding transcription factor activity"/>
    <property type="evidence" value="ECO:0007669"/>
    <property type="project" value="InterPro"/>
</dbReference>
<dbReference type="CDD" id="cd00018">
    <property type="entry name" value="AP2"/>
    <property type="match status" value="1"/>
</dbReference>
<dbReference type="PRINTS" id="PR00367">
    <property type="entry name" value="ETHRSPELEMNT"/>
</dbReference>
<evidence type="ECO:0000256" key="5">
    <source>
        <dbReference type="ARBA" id="ARBA00023242"/>
    </source>
</evidence>
<keyword evidence="4" id="KW-0804">Transcription</keyword>
<comment type="subcellular location">
    <subcellularLocation>
        <location evidence="1">Nucleus</location>
    </subcellularLocation>
</comment>
<dbReference type="FunFam" id="3.30.730.10:FF:000001">
    <property type="entry name" value="Ethylene-responsive transcription factor 2"/>
    <property type="match status" value="1"/>
</dbReference>
<dbReference type="InterPro" id="IPR001471">
    <property type="entry name" value="AP2/ERF_dom"/>
</dbReference>
<protein>
    <recommendedName>
        <fullName evidence="6">AP2/ERF domain-containing protein</fullName>
    </recommendedName>
</protein>
<proteinExistence type="predicted"/>
<keyword evidence="5" id="KW-0539">Nucleus</keyword>
<dbReference type="InterPro" id="IPR016177">
    <property type="entry name" value="DNA-bd_dom_sf"/>
</dbReference>
<keyword evidence="8" id="KW-1185">Reference proteome</keyword>
<dbReference type="OrthoDB" id="550883at2759"/>
<evidence type="ECO:0000259" key="6">
    <source>
        <dbReference type="PROSITE" id="PS51032"/>
    </source>
</evidence>
<sequence>MAPAVATPVDAPLTASTGAQGIEVRPARATKGVPAPFVQQQQLQRAAAAAAAAAAVAAAPAALQQQLQQQYFLPSHTLDPEGPRAAARQAAAAAFGSSSPVAGAGAARKFNNQYRGVRQRPWGKWAAEIRDPTKGQRLWLGTFDTAEEAARAYDSAAREIRGPNAVRLQIRARARVAGGLGGGQAGAGPARRVGSAVAAV</sequence>
<dbReference type="SMART" id="SM00380">
    <property type="entry name" value="AP2"/>
    <property type="match status" value="1"/>
</dbReference>
<evidence type="ECO:0000256" key="1">
    <source>
        <dbReference type="ARBA" id="ARBA00004123"/>
    </source>
</evidence>
<evidence type="ECO:0000313" key="7">
    <source>
        <dbReference type="EMBL" id="KIY97481.1"/>
    </source>
</evidence>
<dbReference type="SUPFAM" id="SSF54171">
    <property type="entry name" value="DNA-binding domain"/>
    <property type="match status" value="1"/>
</dbReference>
<reference evidence="7 8" key="1">
    <citation type="journal article" date="2013" name="BMC Genomics">
        <title>Reconstruction of the lipid metabolism for the microalga Monoraphidium neglectum from its genome sequence reveals characteristics suitable for biofuel production.</title>
        <authorList>
            <person name="Bogen C."/>
            <person name="Al-Dilaimi A."/>
            <person name="Albersmeier A."/>
            <person name="Wichmann J."/>
            <person name="Grundmann M."/>
            <person name="Rupp O."/>
            <person name="Lauersen K.J."/>
            <person name="Blifernez-Klassen O."/>
            <person name="Kalinowski J."/>
            <person name="Goesmann A."/>
            <person name="Mussgnug J.H."/>
            <person name="Kruse O."/>
        </authorList>
    </citation>
    <scope>NUCLEOTIDE SEQUENCE [LARGE SCALE GENOMIC DNA]</scope>
    <source>
        <strain evidence="7 8">SAG 48.87</strain>
    </source>
</reference>
<dbReference type="RefSeq" id="XP_013896501.1">
    <property type="nucleotide sequence ID" value="XM_014041047.1"/>
</dbReference>
<dbReference type="Proteomes" id="UP000054498">
    <property type="component" value="Unassembled WGS sequence"/>
</dbReference>
<dbReference type="KEGG" id="mng:MNEG_10479"/>
<evidence type="ECO:0000313" key="8">
    <source>
        <dbReference type="Proteomes" id="UP000054498"/>
    </source>
</evidence>
<dbReference type="STRING" id="145388.A0A0D2M8U2"/>
<evidence type="ECO:0000256" key="4">
    <source>
        <dbReference type="ARBA" id="ARBA00023163"/>
    </source>
</evidence>
<dbReference type="InterPro" id="IPR036955">
    <property type="entry name" value="AP2/ERF_dom_sf"/>
</dbReference>
<dbReference type="PANTHER" id="PTHR31677:SF196">
    <property type="entry name" value="ETHYLENE-RESPONSIVE TRANSCRIPTION FACTOR ERF109"/>
    <property type="match status" value="1"/>
</dbReference>
<feature type="domain" description="AP2/ERF" evidence="6">
    <location>
        <begin position="113"/>
        <end position="171"/>
    </location>
</feature>
<dbReference type="PROSITE" id="PS51032">
    <property type="entry name" value="AP2_ERF"/>
    <property type="match status" value="1"/>
</dbReference>
<accession>A0A0D2M8U2</accession>
<dbReference type="Pfam" id="PF00847">
    <property type="entry name" value="AP2"/>
    <property type="match status" value="1"/>
</dbReference>
<dbReference type="Gene3D" id="3.30.730.10">
    <property type="entry name" value="AP2/ERF domain"/>
    <property type="match status" value="1"/>
</dbReference>
<evidence type="ECO:0000256" key="2">
    <source>
        <dbReference type="ARBA" id="ARBA00023015"/>
    </source>
</evidence>
<gene>
    <name evidence="7" type="ORF">MNEG_10479</name>
</gene>
<organism evidence="7 8">
    <name type="scientific">Monoraphidium neglectum</name>
    <dbReference type="NCBI Taxonomy" id="145388"/>
    <lineage>
        <taxon>Eukaryota</taxon>
        <taxon>Viridiplantae</taxon>
        <taxon>Chlorophyta</taxon>
        <taxon>core chlorophytes</taxon>
        <taxon>Chlorophyceae</taxon>
        <taxon>CS clade</taxon>
        <taxon>Sphaeropleales</taxon>
        <taxon>Selenastraceae</taxon>
        <taxon>Monoraphidium</taxon>
    </lineage>
</organism>